<dbReference type="KEGG" id="naer:MJ1_0701"/>
<name>A0A915WRM2_9ARCH</name>
<accession>A0A915WRM2</accession>
<dbReference type="InterPro" id="IPR006626">
    <property type="entry name" value="PbH1"/>
</dbReference>
<dbReference type="AlphaFoldDB" id="A0A915WRM2"/>
<dbReference type="InterPro" id="IPR012334">
    <property type="entry name" value="Pectin_lyas_fold"/>
</dbReference>
<evidence type="ECO:0000313" key="2">
    <source>
        <dbReference type="Proteomes" id="UP001055553"/>
    </source>
</evidence>
<dbReference type="EMBL" id="AP019769">
    <property type="protein sequence ID" value="BBL45843.1"/>
    <property type="molecule type" value="Genomic_DNA"/>
</dbReference>
<dbReference type="RefSeq" id="WP_258393152.1">
    <property type="nucleotide sequence ID" value="NZ_AP019769.1"/>
</dbReference>
<keyword evidence="2" id="KW-1185">Reference proteome</keyword>
<dbReference type="InterPro" id="IPR011050">
    <property type="entry name" value="Pectin_lyase_fold/virulence"/>
</dbReference>
<reference evidence="2" key="1">
    <citation type="journal article" date="2022" name="Int. J. Syst. Evol. Microbiol.">
        <title>Nanobdella aerobiophila gen. nov., sp. nov., a thermoacidophilic, obligate ectosymbiotic archaeon, and proposal of Nanobdellaceae fam. nov., Nanobdellales ord. nov. and Nanobdellia class. nov.</title>
        <authorList>
            <person name="Kato S."/>
            <person name="Ogasawara A."/>
            <person name="Itoh T."/>
            <person name="Sakai H.D."/>
            <person name="Shimizu M."/>
            <person name="Yuki M."/>
            <person name="Kaneko M."/>
            <person name="Takashina T."/>
            <person name="Ohkuma M."/>
        </authorList>
    </citation>
    <scope>NUCLEOTIDE SEQUENCE [LARGE SCALE GENOMIC DNA]</scope>
    <source>
        <strain evidence="2">MJ1</strain>
    </source>
</reference>
<dbReference type="SMART" id="SM00710">
    <property type="entry name" value="PbH1"/>
    <property type="match status" value="12"/>
</dbReference>
<dbReference type="SUPFAM" id="SSF51126">
    <property type="entry name" value="Pectin lyase-like"/>
    <property type="match status" value="2"/>
</dbReference>
<organism evidence="1 2">
    <name type="scientific">Nanobdella aerobiophila</name>
    <dbReference type="NCBI Taxonomy" id="2586965"/>
    <lineage>
        <taxon>Archaea</taxon>
        <taxon>Nanobdellota</taxon>
        <taxon>Nanobdellia</taxon>
        <taxon>Nanobdellales</taxon>
        <taxon>Nanobdellaceae</taxon>
        <taxon>Nanobdella</taxon>
    </lineage>
</organism>
<dbReference type="Proteomes" id="UP001055553">
    <property type="component" value="Chromosome"/>
</dbReference>
<sequence>MNKIYKYLLSLVSLLLLVNFKVFSATPISSCGFTISSPGYYYLTKNLTVTGSGNACINITTSNVIINGNGYYIIGQGANDSNYGIYYYQGTSSNGDLFIISYINVSFVSFQNIEYSIYFYSNAYSSTGYPNAYSYAYIDNNTFSNITIYNSSNGIYLYSYSNSISYYSDAYSYAYIDNNTFSNITIYNSSNGIYLYSNAHSFSDYSSAYSYAYIDNNTFSNITIYNSSNGIYLYSHGNTNTSVDVNKFYNIIIYNSSNGIYLYSNAGSYAYLENNEFFTINVFSLSYGIYLQVYSPSSNGFSVSYLESNGFSNITVYNSNYGIYIYFYTFSYVDSNSFSNINIYNTNYGLYFYPSGSYYSEINSNSFSNITVYNADYALYLYSYSGSAYSYVDSNSFSNINIYNTNYGLYLLSYANSPVVVLYSYLDSNSFSNINIYNTNYGLYLISDYSYLENNIFSNINIYIYNISNANYMINAGSSGVSGADYGLYMASSTIQDNSISNLDVFDSSPDLLADINSCNVGNSVLIPLLYSTTNITISIGSCDINIIKSNLFNSNQYINSSPYINDYYLQNLQNSNNYTPGTWTTGIELYSNISYPENLTILLNNNVAYQENFSSPLQYYNFNYILSRAGIYNLTLLACNNNGCIENTTDNVYIDNNPPIINTNLINSTVINNNDYLYLNISSYALSGIKNITITTNNGYSNTYYNQNSAIIQIPYNPSNILNVYISACSNVNLCSNENIIYQQGTLTEVYYGIIQLQAYIKYNSTISYPINNNTLDFELDKPDYNLILNITNIGNITLNNITMYIDQIGQNPEVLFNNIPLYTTKEVYINQLQPNQSYILQFSVLPFNPGYSELDIGFNANNDYIGNGEYILSVQGYTNSAGSIVASENYNVLAIIIAIISGLLLI</sequence>
<dbReference type="Gene3D" id="2.160.20.10">
    <property type="entry name" value="Single-stranded right-handed beta-helix, Pectin lyase-like"/>
    <property type="match status" value="2"/>
</dbReference>
<proteinExistence type="predicted"/>
<gene>
    <name evidence="1" type="ORF">MJ1_0701</name>
</gene>
<dbReference type="GeneID" id="74568642"/>
<evidence type="ECO:0000313" key="1">
    <source>
        <dbReference type="EMBL" id="BBL45843.1"/>
    </source>
</evidence>
<protein>
    <submittedName>
        <fullName evidence="1">Periplasmic copper-binding protein</fullName>
    </submittedName>
</protein>